<comment type="catalytic activity">
    <reaction evidence="8">
        <text>L-threonyl-[protein] + ATP = O-phospho-L-threonyl-[protein] + ADP + H(+)</text>
        <dbReference type="Rhea" id="RHEA:46608"/>
        <dbReference type="Rhea" id="RHEA-COMP:11060"/>
        <dbReference type="Rhea" id="RHEA-COMP:11605"/>
        <dbReference type="ChEBI" id="CHEBI:15378"/>
        <dbReference type="ChEBI" id="CHEBI:30013"/>
        <dbReference type="ChEBI" id="CHEBI:30616"/>
        <dbReference type="ChEBI" id="CHEBI:61977"/>
        <dbReference type="ChEBI" id="CHEBI:456216"/>
        <dbReference type="EC" id="2.7.11.1"/>
    </reaction>
</comment>
<evidence type="ECO:0000256" key="6">
    <source>
        <dbReference type="ARBA" id="ARBA00022777"/>
    </source>
</evidence>
<evidence type="ECO:0000256" key="2">
    <source>
        <dbReference type="ARBA" id="ARBA00012513"/>
    </source>
</evidence>
<evidence type="ECO:0000256" key="1">
    <source>
        <dbReference type="ARBA" id="ARBA00005505"/>
    </source>
</evidence>
<dbReference type="CDD" id="cd14005">
    <property type="entry name" value="STKc_PIM"/>
    <property type="match status" value="1"/>
</dbReference>
<keyword evidence="7 10" id="KW-0067">ATP-binding</keyword>
<dbReference type="PROSITE" id="PS00108">
    <property type="entry name" value="PROTEIN_KINASE_ST"/>
    <property type="match status" value="1"/>
</dbReference>
<dbReference type="InterPro" id="IPR000719">
    <property type="entry name" value="Prot_kinase_dom"/>
</dbReference>
<feature type="binding site" evidence="10">
    <location>
        <position position="266"/>
    </location>
    <ligand>
        <name>ATP</name>
        <dbReference type="ChEBI" id="CHEBI:30616"/>
    </ligand>
</feature>
<gene>
    <name evidence="13" type="ORF">H4Q32_005935</name>
</gene>
<evidence type="ECO:0000259" key="12">
    <source>
        <dbReference type="PROSITE" id="PS50011"/>
    </source>
</evidence>
<organism evidence="13 14">
    <name type="scientific">Labeo rohita</name>
    <name type="common">Indian major carp</name>
    <name type="synonym">Cyprinus rohita</name>
    <dbReference type="NCBI Taxonomy" id="84645"/>
    <lineage>
        <taxon>Eukaryota</taxon>
        <taxon>Metazoa</taxon>
        <taxon>Chordata</taxon>
        <taxon>Craniata</taxon>
        <taxon>Vertebrata</taxon>
        <taxon>Euteleostomi</taxon>
        <taxon>Actinopterygii</taxon>
        <taxon>Neopterygii</taxon>
        <taxon>Teleostei</taxon>
        <taxon>Ostariophysi</taxon>
        <taxon>Cypriniformes</taxon>
        <taxon>Cyprinidae</taxon>
        <taxon>Labeoninae</taxon>
        <taxon>Labeonini</taxon>
        <taxon>Labeo</taxon>
    </lineage>
</organism>
<comment type="similarity">
    <text evidence="1">Belongs to the protein kinase superfamily. CAMK Ser/Thr protein kinase family. PIM subfamily.</text>
</comment>
<comment type="catalytic activity">
    <reaction evidence="9">
        <text>L-seryl-[protein] + ATP = O-phospho-L-seryl-[protein] + ADP + H(+)</text>
        <dbReference type="Rhea" id="RHEA:17989"/>
        <dbReference type="Rhea" id="RHEA-COMP:9863"/>
        <dbReference type="Rhea" id="RHEA-COMP:11604"/>
        <dbReference type="ChEBI" id="CHEBI:15378"/>
        <dbReference type="ChEBI" id="CHEBI:29999"/>
        <dbReference type="ChEBI" id="CHEBI:30616"/>
        <dbReference type="ChEBI" id="CHEBI:83421"/>
        <dbReference type="ChEBI" id="CHEBI:456216"/>
        <dbReference type="EC" id="2.7.11.1"/>
    </reaction>
</comment>
<proteinExistence type="inferred from homology"/>
<evidence type="ECO:0000256" key="7">
    <source>
        <dbReference type="ARBA" id="ARBA00022840"/>
    </source>
</evidence>
<evidence type="ECO:0000256" key="5">
    <source>
        <dbReference type="ARBA" id="ARBA00022741"/>
    </source>
</evidence>
<dbReference type="Proteomes" id="UP000830375">
    <property type="component" value="Unassembled WGS sequence"/>
</dbReference>
<evidence type="ECO:0000256" key="10">
    <source>
        <dbReference type="PROSITE-ProRule" id="PRU10141"/>
    </source>
</evidence>
<dbReference type="SMART" id="SM00220">
    <property type="entry name" value="S_TKc"/>
    <property type="match status" value="1"/>
</dbReference>
<evidence type="ECO:0000256" key="4">
    <source>
        <dbReference type="ARBA" id="ARBA00022679"/>
    </source>
</evidence>
<sequence length="578" mass="64580">MALKRKHGSCVQVYDFHQSTSPKSSSNAAEKHLPVSAADENVMPVRKRMRTQSFEKLLSLKSIKWSSSSNHASIYERHAEDENERTSFLTGQKRKRGSLIAYNISSLKSSTSVAEEHLPISAGEEHEMSVKKRRRTDSFEKLLPLKYAKWSSSSDQALTHERQAGDHSSQSIAWSQEVHDFQKPLSSDPKVLPSADQQVQSPPAPVHQSPVSPASADSSIVDLTTQNDILSRYEIGRKLGEGGFGSVYEGKRLEDGLEVAVKIAKKPKNMKYINISGHPTPLPLEVALLILVNREPKAPEIIQLLDWQDQPEYYIMVMERPSPCEELWDYLKRHGGILKEETARFIMAQATMAAHICCQRGVFHRDIKLENLLINPETLEVKLIDFGCGDLLRDSGYTRFLGTREYFPPEYDVWRRYHGRPATVWSLGVLLFVMVCGCFPQEEDLDMIEHDNWSEPGLSEDCCHLIQSLLQQDPSQRMDLRDILLHKWFQHLAGLTSLSSDRATLHGNSPGIPLLAIPEVPMKAGPATAVPEVSASAVTEFRVSASPPLSLSSAVRVVIQCLSVLRGCQTLVVSGSLV</sequence>
<evidence type="ECO:0000256" key="3">
    <source>
        <dbReference type="ARBA" id="ARBA00022527"/>
    </source>
</evidence>
<dbReference type="EMBL" id="JACTAM010000019">
    <property type="protein sequence ID" value="KAI2652674.1"/>
    <property type="molecule type" value="Genomic_DNA"/>
</dbReference>
<feature type="domain" description="Protein kinase" evidence="12">
    <location>
        <begin position="233"/>
        <end position="489"/>
    </location>
</feature>
<dbReference type="InterPro" id="IPR017441">
    <property type="entry name" value="Protein_kinase_ATP_BS"/>
</dbReference>
<feature type="region of interest" description="Disordered" evidence="11">
    <location>
        <begin position="183"/>
        <end position="220"/>
    </location>
</feature>
<dbReference type="PANTHER" id="PTHR22984:SF11">
    <property type="entry name" value="AURORA KINASE-RELATED"/>
    <property type="match status" value="1"/>
</dbReference>
<keyword evidence="4" id="KW-0808">Transferase</keyword>
<reference evidence="13 14" key="1">
    <citation type="submission" date="2022-01" db="EMBL/GenBank/DDBJ databases">
        <title>A high-quality chromosome-level genome assembly of rohu carp, Labeo rohita.</title>
        <authorList>
            <person name="Arick M.A. II"/>
            <person name="Hsu C.-Y."/>
            <person name="Magbanua Z."/>
            <person name="Pechanova O."/>
            <person name="Grover C."/>
            <person name="Miller E."/>
            <person name="Thrash A."/>
            <person name="Ezzel L."/>
            <person name="Alam S."/>
            <person name="Benzie J."/>
            <person name="Hamilton M."/>
            <person name="Karsi A."/>
            <person name="Lawrence M.L."/>
            <person name="Peterson D.G."/>
        </authorList>
    </citation>
    <scope>NUCLEOTIDE SEQUENCE [LARGE SCALE GENOMIC DNA]</scope>
    <source>
        <strain evidence="14">BAU-BD-2019</strain>
        <tissue evidence="13">Blood</tissue>
    </source>
</reference>
<dbReference type="EC" id="2.7.11.1" evidence="2"/>
<dbReference type="PROSITE" id="PS00107">
    <property type="entry name" value="PROTEIN_KINASE_ATP"/>
    <property type="match status" value="1"/>
</dbReference>
<dbReference type="InterPro" id="IPR051138">
    <property type="entry name" value="PIM_Ser/Thr_kinase"/>
</dbReference>
<evidence type="ECO:0000256" key="9">
    <source>
        <dbReference type="ARBA" id="ARBA00048679"/>
    </source>
</evidence>
<dbReference type="Pfam" id="PF00069">
    <property type="entry name" value="Pkinase"/>
    <property type="match status" value="1"/>
</dbReference>
<feature type="compositionally biased region" description="Polar residues" evidence="11">
    <location>
        <begin position="209"/>
        <end position="220"/>
    </location>
</feature>
<dbReference type="Gene3D" id="1.10.510.10">
    <property type="entry name" value="Transferase(Phosphotransferase) domain 1"/>
    <property type="match status" value="1"/>
</dbReference>
<dbReference type="InterPro" id="IPR008271">
    <property type="entry name" value="Ser/Thr_kinase_AS"/>
</dbReference>
<evidence type="ECO:0000256" key="8">
    <source>
        <dbReference type="ARBA" id="ARBA00047899"/>
    </source>
</evidence>
<keyword evidence="5 10" id="KW-0547">Nucleotide-binding</keyword>
<dbReference type="Gene3D" id="3.30.200.20">
    <property type="entry name" value="Phosphorylase Kinase, domain 1"/>
    <property type="match status" value="1"/>
</dbReference>
<comment type="caution">
    <text evidence="13">The sequence shown here is derived from an EMBL/GenBank/DDBJ whole genome shotgun (WGS) entry which is preliminary data.</text>
</comment>
<dbReference type="GO" id="GO:0016301">
    <property type="term" value="F:kinase activity"/>
    <property type="evidence" value="ECO:0007669"/>
    <property type="project" value="UniProtKB-KW"/>
</dbReference>
<protein>
    <recommendedName>
        <fullName evidence="2">non-specific serine/threonine protein kinase</fullName>
        <ecNumber evidence="2">2.7.11.1</ecNumber>
    </recommendedName>
</protein>
<dbReference type="SUPFAM" id="SSF56112">
    <property type="entry name" value="Protein kinase-like (PK-like)"/>
    <property type="match status" value="1"/>
</dbReference>
<accession>A0ABQ8LPT8</accession>
<name>A0ABQ8LPT8_LABRO</name>
<keyword evidence="14" id="KW-1185">Reference proteome</keyword>
<dbReference type="PANTHER" id="PTHR22984">
    <property type="entry name" value="SERINE/THREONINE-PROTEIN KINASE PIM"/>
    <property type="match status" value="1"/>
</dbReference>
<evidence type="ECO:0000256" key="11">
    <source>
        <dbReference type="SAM" id="MobiDB-lite"/>
    </source>
</evidence>
<keyword evidence="3" id="KW-0723">Serine/threonine-protein kinase</keyword>
<evidence type="ECO:0000313" key="13">
    <source>
        <dbReference type="EMBL" id="KAI2652674.1"/>
    </source>
</evidence>
<evidence type="ECO:0000313" key="14">
    <source>
        <dbReference type="Proteomes" id="UP000830375"/>
    </source>
</evidence>
<dbReference type="InterPro" id="IPR011009">
    <property type="entry name" value="Kinase-like_dom_sf"/>
</dbReference>
<keyword evidence="6 13" id="KW-0418">Kinase</keyword>
<dbReference type="PROSITE" id="PS50011">
    <property type="entry name" value="PROTEIN_KINASE_DOM"/>
    <property type="match status" value="1"/>
</dbReference>